<accession>A0A645FDB5</accession>
<gene>
    <name evidence="6" type="ORF">SDC9_158670</name>
</gene>
<keyword evidence="3" id="KW-0812">Transmembrane</keyword>
<dbReference type="AlphaFoldDB" id="A0A645FDB5"/>
<name>A0A645FDB5_9ZZZZ</name>
<dbReference type="InterPro" id="IPR045584">
    <property type="entry name" value="Pilin-like"/>
</dbReference>
<comment type="subcellular location">
    <subcellularLocation>
        <location evidence="1">Membrane</location>
        <topology evidence="1">Single-pass membrane protein</topology>
    </subcellularLocation>
</comment>
<keyword evidence="4" id="KW-1133">Transmembrane helix</keyword>
<dbReference type="PROSITE" id="PS00409">
    <property type="entry name" value="PROKAR_NTER_METHYL"/>
    <property type="match status" value="1"/>
</dbReference>
<dbReference type="GO" id="GO:0015627">
    <property type="term" value="C:type II protein secretion system complex"/>
    <property type="evidence" value="ECO:0007669"/>
    <property type="project" value="InterPro"/>
</dbReference>
<dbReference type="InterPro" id="IPR012902">
    <property type="entry name" value="N_methyl_site"/>
</dbReference>
<evidence type="ECO:0008006" key="7">
    <source>
        <dbReference type="Google" id="ProtNLM"/>
    </source>
</evidence>
<protein>
    <recommendedName>
        <fullName evidence="7">Type II secretion system protein G</fullName>
    </recommendedName>
</protein>
<dbReference type="PANTHER" id="PTHR30093:SF44">
    <property type="entry name" value="TYPE II SECRETION SYSTEM CORE PROTEIN G"/>
    <property type="match status" value="1"/>
</dbReference>
<dbReference type="GO" id="GO:0015628">
    <property type="term" value="P:protein secretion by the type II secretion system"/>
    <property type="evidence" value="ECO:0007669"/>
    <property type="project" value="InterPro"/>
</dbReference>
<dbReference type="Gene3D" id="3.30.700.10">
    <property type="entry name" value="Glycoprotein, Type 4 Pilin"/>
    <property type="match status" value="1"/>
</dbReference>
<keyword evidence="2" id="KW-0488">Methylation</keyword>
<evidence type="ECO:0000313" key="6">
    <source>
        <dbReference type="EMBL" id="MPN11369.1"/>
    </source>
</evidence>
<sequence length="150" mass="16459">MKKMIKKYRKAKGFTLVELLIVIIIIGILAGMMMLSTGAATDKAEATKILSDMRNMKAAAIMYFTDYHSWPNEATPGADASLDRYLDTKRVSSVSKLSVVHGTESGDVFVMYDDTAMANGVQDKMKVFVNDNILSGDAGKYQMTVRSATN</sequence>
<dbReference type="Pfam" id="PF07963">
    <property type="entry name" value="N_methyl"/>
    <property type="match status" value="1"/>
</dbReference>
<evidence type="ECO:0000256" key="5">
    <source>
        <dbReference type="ARBA" id="ARBA00023136"/>
    </source>
</evidence>
<reference evidence="6" key="1">
    <citation type="submission" date="2019-08" db="EMBL/GenBank/DDBJ databases">
        <authorList>
            <person name="Kucharzyk K."/>
            <person name="Murdoch R.W."/>
            <person name="Higgins S."/>
            <person name="Loffler F."/>
        </authorList>
    </citation>
    <scope>NUCLEOTIDE SEQUENCE</scope>
</reference>
<organism evidence="6">
    <name type="scientific">bioreactor metagenome</name>
    <dbReference type="NCBI Taxonomy" id="1076179"/>
    <lineage>
        <taxon>unclassified sequences</taxon>
        <taxon>metagenomes</taxon>
        <taxon>ecological metagenomes</taxon>
    </lineage>
</organism>
<proteinExistence type="predicted"/>
<evidence type="ECO:0000256" key="1">
    <source>
        <dbReference type="ARBA" id="ARBA00004167"/>
    </source>
</evidence>
<dbReference type="NCBIfam" id="TIGR02532">
    <property type="entry name" value="IV_pilin_GFxxxE"/>
    <property type="match status" value="1"/>
</dbReference>
<dbReference type="InterPro" id="IPR000983">
    <property type="entry name" value="Bac_GSPG_pilin"/>
</dbReference>
<evidence type="ECO:0000256" key="3">
    <source>
        <dbReference type="ARBA" id="ARBA00022692"/>
    </source>
</evidence>
<dbReference type="SUPFAM" id="SSF54523">
    <property type="entry name" value="Pili subunits"/>
    <property type="match status" value="1"/>
</dbReference>
<comment type="caution">
    <text evidence="6">The sequence shown here is derived from an EMBL/GenBank/DDBJ whole genome shotgun (WGS) entry which is preliminary data.</text>
</comment>
<dbReference type="PANTHER" id="PTHR30093">
    <property type="entry name" value="GENERAL SECRETION PATHWAY PROTEIN G"/>
    <property type="match status" value="1"/>
</dbReference>
<dbReference type="EMBL" id="VSSQ01057577">
    <property type="protein sequence ID" value="MPN11369.1"/>
    <property type="molecule type" value="Genomic_DNA"/>
</dbReference>
<evidence type="ECO:0000256" key="2">
    <source>
        <dbReference type="ARBA" id="ARBA00022481"/>
    </source>
</evidence>
<dbReference type="PRINTS" id="PR00813">
    <property type="entry name" value="BCTERIALGSPG"/>
</dbReference>
<evidence type="ECO:0000256" key="4">
    <source>
        <dbReference type="ARBA" id="ARBA00022989"/>
    </source>
</evidence>
<dbReference type="GO" id="GO:0016020">
    <property type="term" value="C:membrane"/>
    <property type="evidence" value="ECO:0007669"/>
    <property type="project" value="UniProtKB-SubCell"/>
</dbReference>
<keyword evidence="5" id="KW-0472">Membrane</keyword>